<evidence type="ECO:0000313" key="2">
    <source>
        <dbReference type="Proteomes" id="UP000002358"/>
    </source>
</evidence>
<evidence type="ECO:0008006" key="3">
    <source>
        <dbReference type="Google" id="ProtNLM"/>
    </source>
</evidence>
<dbReference type="PANTHER" id="PTHR45749:SF21">
    <property type="entry name" value="DUF4371 DOMAIN-CONTAINING PROTEIN"/>
    <property type="match status" value="1"/>
</dbReference>
<dbReference type="InParanoid" id="A0A7M7Q374"/>
<evidence type="ECO:0000313" key="1">
    <source>
        <dbReference type="EnsemblMetazoa" id="XP_031779558"/>
    </source>
</evidence>
<reference evidence="1" key="1">
    <citation type="submission" date="2021-01" db="UniProtKB">
        <authorList>
            <consortium name="EnsemblMetazoa"/>
        </authorList>
    </citation>
    <scope>IDENTIFICATION</scope>
</reference>
<name>A0A7M7Q374_NASVI</name>
<dbReference type="GeneID" id="116416182"/>
<accession>A0A7M7Q374</accession>
<dbReference type="OrthoDB" id="7554911at2759"/>
<protein>
    <recommendedName>
        <fullName evidence="3">DUF4371 domain-containing protein</fullName>
    </recommendedName>
</protein>
<dbReference type="KEGG" id="nvi:116416182"/>
<dbReference type="RefSeq" id="XP_031779558.1">
    <property type="nucleotide sequence ID" value="XM_031923698.1"/>
</dbReference>
<keyword evidence="2" id="KW-1185">Reference proteome</keyword>
<organism evidence="1 2">
    <name type="scientific">Nasonia vitripennis</name>
    <name type="common">Parasitic wasp</name>
    <dbReference type="NCBI Taxonomy" id="7425"/>
    <lineage>
        <taxon>Eukaryota</taxon>
        <taxon>Metazoa</taxon>
        <taxon>Ecdysozoa</taxon>
        <taxon>Arthropoda</taxon>
        <taxon>Hexapoda</taxon>
        <taxon>Insecta</taxon>
        <taxon>Pterygota</taxon>
        <taxon>Neoptera</taxon>
        <taxon>Endopterygota</taxon>
        <taxon>Hymenoptera</taxon>
        <taxon>Apocrita</taxon>
        <taxon>Proctotrupomorpha</taxon>
        <taxon>Chalcidoidea</taxon>
        <taxon>Pteromalidae</taxon>
        <taxon>Pteromalinae</taxon>
        <taxon>Nasonia</taxon>
    </lineage>
</organism>
<sequence length="266" mass="30838">MIAYNTVRSVQILTTMYVNVRKRTIKYKYVRNRARTYFNVHYFTVIYVKVPIIFSIRDERIDEHEKSIAHKNCADSFFLGQNNSNAAQLLFTNDNSLRNKEVTKNRKILERIVDIIKLIGKRGLSYRGNKVEAAYTLEDNGVDHGNFLEILLLLAKYDSILQNHIKECINKSKMYHSLKPAGKIGRGNFVSMLSKTTINHILDIIANLVKNTIAKEINATKMFSIQIDTTQDITSKVQCSIITHYVNNNIIYERLLSMVHVSRFDW</sequence>
<dbReference type="AlphaFoldDB" id="A0A7M7Q374"/>
<proteinExistence type="predicted"/>
<dbReference type="PANTHER" id="PTHR45749">
    <property type="match status" value="1"/>
</dbReference>
<dbReference type="Proteomes" id="UP000002358">
    <property type="component" value="Unassembled WGS sequence"/>
</dbReference>
<dbReference type="EnsemblMetazoa" id="XM_031923698">
    <property type="protein sequence ID" value="XP_031779558"/>
    <property type="gene ID" value="LOC116416182"/>
</dbReference>